<proteinExistence type="predicted"/>
<evidence type="ECO:0000256" key="4">
    <source>
        <dbReference type="ARBA" id="ARBA00022692"/>
    </source>
</evidence>
<dbReference type="InterPro" id="IPR006685">
    <property type="entry name" value="MscS_channel_2nd"/>
</dbReference>
<sequence length="421" mass="46644">MQVIITSWLTEQGVHASYIALSGIIIACLVIFLLCSISFYIAKNYVLVFIHKLTTASKNTWDDVLFDQQVFSRMSLLVPFILLLLLTPHLLATDTLLATVLITFAKIGLCFQIARSISAVLNVINNLYRQTATDRHLPLNSTLQVIKLVVYLVATILAISQILDRSPLYLLSGLGALTAVLILVFQDTIKGLVASIQISANKMVAPGDWIELPKYGADGDVIEIGLNTVKVKNFDNTITTVPTYALTSGSFKNWRGMLSSGGRRVKRAIVIDVASIRFYNQAQLEALTSVQLISDYLTVKKAEILKQTSEVIVNSAITASTINTRQLTNIGTFRAYISAYLKQHPKVHHEMTCMVRQLPATEVGLPLELYFFSNDQNWVNYEALQADIFDHLYAAAPLFGLRVFQHPSGFDWQGAKANADA</sequence>
<dbReference type="KEGG" id="cber:B5D82_08680"/>
<evidence type="ECO:0000256" key="2">
    <source>
        <dbReference type="ARBA" id="ARBA00022475"/>
    </source>
</evidence>
<keyword evidence="13" id="KW-1185">Reference proteome</keyword>
<keyword evidence="2" id="KW-1003">Cell membrane</keyword>
<evidence type="ECO:0000256" key="1">
    <source>
        <dbReference type="ARBA" id="ARBA00004429"/>
    </source>
</evidence>
<feature type="transmembrane region" description="Helical" evidence="10">
    <location>
        <begin position="97"/>
        <end position="124"/>
    </location>
</feature>
<evidence type="ECO:0000256" key="5">
    <source>
        <dbReference type="ARBA" id="ARBA00022989"/>
    </source>
</evidence>
<feature type="transmembrane region" description="Helical" evidence="10">
    <location>
        <begin position="145"/>
        <end position="162"/>
    </location>
</feature>
<feature type="domain" description="Mechanosensitive ion channel MscS" evidence="11">
    <location>
        <begin position="187"/>
        <end position="255"/>
    </location>
</feature>
<keyword evidence="3" id="KW-0997">Cell inner membrane</keyword>
<dbReference type="PANTHER" id="PTHR30414:SF0">
    <property type="entry name" value="MINICONDUCTANCE MECHANOSENSITIVE CHANNEL YBDG"/>
    <property type="match status" value="1"/>
</dbReference>
<accession>A0A222G888</accession>
<keyword evidence="4 10" id="KW-0812">Transmembrane</keyword>
<dbReference type="GO" id="GO:0008381">
    <property type="term" value="F:mechanosensitive monoatomic ion channel activity"/>
    <property type="evidence" value="ECO:0007669"/>
    <property type="project" value="InterPro"/>
</dbReference>
<evidence type="ECO:0000313" key="12">
    <source>
        <dbReference type="EMBL" id="ASP47823.1"/>
    </source>
</evidence>
<reference evidence="12 13" key="1">
    <citation type="submission" date="2017-08" db="EMBL/GenBank/DDBJ databases">
        <title>Complete genome of Colwellia sp. NB097-1, a psychrophile bacterium ioslated from Bering Sea.</title>
        <authorList>
            <person name="Chen X."/>
        </authorList>
    </citation>
    <scope>NUCLEOTIDE SEQUENCE [LARGE SCALE GENOMIC DNA]</scope>
    <source>
        <strain evidence="12 13">NB097-1</strain>
    </source>
</reference>
<dbReference type="EMBL" id="CP020465">
    <property type="protein sequence ID" value="ASP47823.1"/>
    <property type="molecule type" value="Genomic_DNA"/>
</dbReference>
<feature type="transmembrane region" description="Helical" evidence="10">
    <location>
        <begin position="18"/>
        <end position="42"/>
    </location>
</feature>
<name>A0A222G888_9GAMM</name>
<feature type="transmembrane region" description="Helical" evidence="10">
    <location>
        <begin position="74"/>
        <end position="91"/>
    </location>
</feature>
<dbReference type="PANTHER" id="PTHR30414">
    <property type="entry name" value="MINICONDUCTANCE MECHANOSENSITIVE CHANNEL YBDG"/>
    <property type="match status" value="1"/>
</dbReference>
<evidence type="ECO:0000256" key="10">
    <source>
        <dbReference type="SAM" id="Phobius"/>
    </source>
</evidence>
<dbReference type="FunFam" id="2.30.30.60:FF:000002">
    <property type="entry name" value="Mechanosensitive ion channel family protein"/>
    <property type="match status" value="1"/>
</dbReference>
<dbReference type="InterPro" id="IPR023408">
    <property type="entry name" value="MscS_beta-dom_sf"/>
</dbReference>
<dbReference type="AlphaFoldDB" id="A0A222G888"/>
<evidence type="ECO:0000256" key="8">
    <source>
        <dbReference type="ARBA" id="ARBA00093630"/>
    </source>
</evidence>
<keyword evidence="7 10" id="KW-0472">Membrane</keyword>
<evidence type="ECO:0000256" key="9">
    <source>
        <dbReference type="ARBA" id="ARBA00093659"/>
    </source>
</evidence>
<evidence type="ECO:0000313" key="13">
    <source>
        <dbReference type="Proteomes" id="UP000202259"/>
    </source>
</evidence>
<dbReference type="InterPro" id="IPR030192">
    <property type="entry name" value="YbdG"/>
</dbReference>
<dbReference type="GO" id="GO:0071470">
    <property type="term" value="P:cellular response to osmotic stress"/>
    <property type="evidence" value="ECO:0007669"/>
    <property type="project" value="InterPro"/>
</dbReference>
<dbReference type="SUPFAM" id="SSF50182">
    <property type="entry name" value="Sm-like ribonucleoproteins"/>
    <property type="match status" value="1"/>
</dbReference>
<evidence type="ECO:0000256" key="3">
    <source>
        <dbReference type="ARBA" id="ARBA00022519"/>
    </source>
</evidence>
<dbReference type="GO" id="GO:0005886">
    <property type="term" value="C:plasma membrane"/>
    <property type="evidence" value="ECO:0007669"/>
    <property type="project" value="UniProtKB-SubCell"/>
</dbReference>
<comment type="subcellular location">
    <subcellularLocation>
        <location evidence="1">Cell inner membrane</location>
        <topology evidence="1">Multi-pass membrane protein</topology>
    </subcellularLocation>
</comment>
<dbReference type="Proteomes" id="UP000202259">
    <property type="component" value="Chromosome"/>
</dbReference>
<evidence type="ECO:0000259" key="11">
    <source>
        <dbReference type="Pfam" id="PF00924"/>
    </source>
</evidence>
<gene>
    <name evidence="12" type="ORF">B5D82_08680</name>
</gene>
<evidence type="ECO:0000256" key="6">
    <source>
        <dbReference type="ARBA" id="ARBA00023016"/>
    </source>
</evidence>
<keyword evidence="5 10" id="KW-1133">Transmembrane helix</keyword>
<dbReference type="InterPro" id="IPR010920">
    <property type="entry name" value="LSM_dom_sf"/>
</dbReference>
<feature type="transmembrane region" description="Helical" evidence="10">
    <location>
        <begin position="168"/>
        <end position="185"/>
    </location>
</feature>
<organism evidence="12 13">
    <name type="scientific">Cognaticolwellia beringensis</name>
    <dbReference type="NCBI Taxonomy" id="1967665"/>
    <lineage>
        <taxon>Bacteria</taxon>
        <taxon>Pseudomonadati</taxon>
        <taxon>Pseudomonadota</taxon>
        <taxon>Gammaproteobacteria</taxon>
        <taxon>Alteromonadales</taxon>
        <taxon>Colwelliaceae</taxon>
        <taxon>Cognaticolwellia</taxon>
    </lineage>
</organism>
<protein>
    <recommendedName>
        <fullName evidence="8">Mechanosensing system component YbdG</fullName>
    </recommendedName>
    <alternativeName>
        <fullName evidence="9">Mechanosensitive channel homolog YbdG</fullName>
    </alternativeName>
</protein>
<keyword evidence="6" id="KW-0346">Stress response</keyword>
<dbReference type="Pfam" id="PF00924">
    <property type="entry name" value="MS_channel_2nd"/>
    <property type="match status" value="1"/>
</dbReference>
<dbReference type="Gene3D" id="2.30.30.60">
    <property type="match status" value="1"/>
</dbReference>
<dbReference type="OrthoDB" id="9775207at2"/>
<evidence type="ECO:0000256" key="7">
    <source>
        <dbReference type="ARBA" id="ARBA00023136"/>
    </source>
</evidence>
<dbReference type="RefSeq" id="WP_081150828.1">
    <property type="nucleotide sequence ID" value="NZ_CP020465.1"/>
</dbReference>